<evidence type="ECO:0000313" key="1">
    <source>
        <dbReference type="EMBL" id="MBC5992202.1"/>
    </source>
</evidence>
<reference evidence="1" key="1">
    <citation type="submission" date="2020-08" db="EMBL/GenBank/DDBJ databases">
        <title>Pontibacter sp. SD6 16S ribosomal RNA gene Genome sequencing and assembly.</title>
        <authorList>
            <person name="Kang M."/>
        </authorList>
    </citation>
    <scope>NUCLEOTIDE SEQUENCE</scope>
    <source>
        <strain evidence="1">SD6</strain>
    </source>
</reference>
<keyword evidence="2" id="KW-1185">Reference proteome</keyword>
<protein>
    <submittedName>
        <fullName evidence="1">Uncharacterized protein</fullName>
    </submittedName>
</protein>
<sequence length="159" mass="18034">MREGTMPRGKVVLIVRKNPACDKPIVFSVKGGRYYYAKGAKPLETVSFTGPVVDFTEQAKKYQPGNRILFEILDLTYNYNKGEKQVSFLAEWLRAGQLIDDCQADTAKLPKSSNTLRQSFVLRQFLQLELRRLLRQLNPFGNSSIIPSFSLPQLISCSN</sequence>
<comment type="caution">
    <text evidence="1">The sequence shown here is derived from an EMBL/GenBank/DDBJ whole genome shotgun (WGS) entry which is preliminary data.</text>
</comment>
<gene>
    <name evidence="1" type="ORF">H8S84_05060</name>
</gene>
<accession>A0A923N5N2</accession>
<organism evidence="1 2">
    <name type="scientific">Pontibacter cellulosilyticus</name>
    <dbReference type="NCBI Taxonomy" id="1720253"/>
    <lineage>
        <taxon>Bacteria</taxon>
        <taxon>Pseudomonadati</taxon>
        <taxon>Bacteroidota</taxon>
        <taxon>Cytophagia</taxon>
        <taxon>Cytophagales</taxon>
        <taxon>Hymenobacteraceae</taxon>
        <taxon>Pontibacter</taxon>
    </lineage>
</organism>
<name>A0A923N5N2_9BACT</name>
<evidence type="ECO:0000313" key="2">
    <source>
        <dbReference type="Proteomes" id="UP000603640"/>
    </source>
</evidence>
<dbReference type="Proteomes" id="UP000603640">
    <property type="component" value="Unassembled WGS sequence"/>
</dbReference>
<dbReference type="AlphaFoldDB" id="A0A923N5N2"/>
<proteinExistence type="predicted"/>
<dbReference type="EMBL" id="JACRVF010000001">
    <property type="protein sequence ID" value="MBC5992202.1"/>
    <property type="molecule type" value="Genomic_DNA"/>
</dbReference>